<protein>
    <recommendedName>
        <fullName evidence="7">Non-homologous end-joining factor 1</fullName>
    </recommendedName>
</protein>
<feature type="compositionally biased region" description="Pro residues" evidence="8">
    <location>
        <begin position="391"/>
        <end position="404"/>
    </location>
</feature>
<comment type="caution">
    <text evidence="11">The sequence shown here is derived from an EMBL/GenBank/DDBJ whole genome shotgun (WGS) entry which is preliminary data.</text>
</comment>
<dbReference type="CDD" id="cd22285">
    <property type="entry name" value="HD_XLF_N"/>
    <property type="match status" value="1"/>
</dbReference>
<keyword evidence="3" id="KW-0238">DNA-binding</keyword>
<dbReference type="InterPro" id="IPR015381">
    <property type="entry name" value="XLF-like_N"/>
</dbReference>
<feature type="domain" description="XLF-like coiled-coil region" evidence="10">
    <location>
        <begin position="136"/>
        <end position="188"/>
    </location>
</feature>
<keyword evidence="4" id="KW-0234">DNA repair</keyword>
<evidence type="ECO:0000256" key="3">
    <source>
        <dbReference type="ARBA" id="ARBA00023125"/>
    </source>
</evidence>
<dbReference type="Proteomes" id="UP001586593">
    <property type="component" value="Unassembled WGS sequence"/>
</dbReference>
<reference evidence="11 12" key="1">
    <citation type="journal article" date="2024" name="Commun. Biol.">
        <title>Comparative genomic analysis of thermophilic fungi reveals convergent evolutionary adaptations and gene losses.</title>
        <authorList>
            <person name="Steindorff A.S."/>
            <person name="Aguilar-Pontes M.V."/>
            <person name="Robinson A.J."/>
            <person name="Andreopoulos B."/>
            <person name="LaButti K."/>
            <person name="Kuo A."/>
            <person name="Mondo S."/>
            <person name="Riley R."/>
            <person name="Otillar R."/>
            <person name="Haridas S."/>
            <person name="Lipzen A."/>
            <person name="Grimwood J."/>
            <person name="Schmutz J."/>
            <person name="Clum A."/>
            <person name="Reid I.D."/>
            <person name="Moisan M.C."/>
            <person name="Butler G."/>
            <person name="Nguyen T.T.M."/>
            <person name="Dewar K."/>
            <person name="Conant G."/>
            <person name="Drula E."/>
            <person name="Henrissat B."/>
            <person name="Hansel C."/>
            <person name="Singer S."/>
            <person name="Hutchinson M.I."/>
            <person name="de Vries R.P."/>
            <person name="Natvig D.O."/>
            <person name="Powell A.J."/>
            <person name="Tsang A."/>
            <person name="Grigoriev I.V."/>
        </authorList>
    </citation>
    <scope>NUCLEOTIDE SEQUENCE [LARGE SCALE GENOMIC DNA]</scope>
    <source>
        <strain evidence="11 12">ATCC 24622</strain>
    </source>
</reference>
<gene>
    <name evidence="11" type="ORF">VTK73DRAFT_6249</name>
</gene>
<sequence>METPGRKPWRPLRLTGPGIPTLLVCTEFTAQSYKVQITDMANVWTEALEKKPVIMRSLREDTSIDPTEGPDQIQKLLDLLRAAFDPTSPAHGDTSLELSRASAGEGDSDSLVIRITVILPGGLRPLRWPMYLKKEPQSAIATELVLPLIQAHHTVVHQISELVAALREKDKVISRLVDKLEAMGTGLEYVFTSLSGRKKVTRAAAEERIKGLAPFRESDFRSRQDEASDENGPADVLTLLDSVFDGKGLTYSASLDIDESPELNDWWTKIGRGEPMALVDRGKATGKRVASPKPAGHDGRGGKSSAEEDESDEFQVQVSPPIRGAARGRDASSTHRGTHEDGGSETSDGDEVAESLERTKVSETTRATAHGGPAKQSTSRLGMIGKRAKPPSSPPPEPERPPSPVSTSPPHQSNIDDDGTPTASDVSDAEEEENEPPPHVRASPKPPHSSPVKRPGLGYIGGRANRASKTPPPHGRPAEDAVTPKRGKLGAIGRGNVAEAADIRGRVATASPTKDLGAGETSGAQDEDKAKRQRETSVERADRKRAELQRELEKRAAGGPAKKKRKF</sequence>
<evidence type="ECO:0000256" key="2">
    <source>
        <dbReference type="ARBA" id="ARBA00022763"/>
    </source>
</evidence>
<evidence type="ECO:0000259" key="9">
    <source>
        <dbReference type="Pfam" id="PF09302"/>
    </source>
</evidence>
<evidence type="ECO:0000256" key="4">
    <source>
        <dbReference type="ARBA" id="ARBA00023204"/>
    </source>
</evidence>
<dbReference type="PANTHER" id="PTHR32235:SF1">
    <property type="entry name" value="NON-HOMOLOGOUS END-JOINING FACTOR 1"/>
    <property type="match status" value="1"/>
</dbReference>
<proteinExistence type="inferred from homology"/>
<feature type="compositionally biased region" description="Basic and acidic residues" evidence="8">
    <location>
        <begin position="526"/>
        <end position="556"/>
    </location>
</feature>
<dbReference type="PANTHER" id="PTHR32235">
    <property type="entry name" value="NON-HOMOLOGOUS END-JOINING FACTOR 1"/>
    <property type="match status" value="1"/>
</dbReference>
<accession>A0ABR3WK69</accession>
<organism evidence="11 12">
    <name type="scientific">Phialemonium thermophilum</name>
    <dbReference type="NCBI Taxonomy" id="223376"/>
    <lineage>
        <taxon>Eukaryota</taxon>
        <taxon>Fungi</taxon>
        <taxon>Dikarya</taxon>
        <taxon>Ascomycota</taxon>
        <taxon>Pezizomycotina</taxon>
        <taxon>Sordariomycetes</taxon>
        <taxon>Sordariomycetidae</taxon>
        <taxon>Cephalothecales</taxon>
        <taxon>Cephalothecaceae</taxon>
        <taxon>Phialemonium</taxon>
    </lineage>
</organism>
<keyword evidence="5" id="KW-0539">Nucleus</keyword>
<evidence type="ECO:0000313" key="11">
    <source>
        <dbReference type="EMBL" id="KAL1864047.1"/>
    </source>
</evidence>
<keyword evidence="2" id="KW-0227">DNA damage</keyword>
<dbReference type="InterPro" id="IPR038051">
    <property type="entry name" value="XRCC4-like_N_sf"/>
</dbReference>
<feature type="compositionally biased region" description="Basic and acidic residues" evidence="8">
    <location>
        <begin position="327"/>
        <end position="342"/>
    </location>
</feature>
<feature type="region of interest" description="Disordered" evidence="8">
    <location>
        <begin position="277"/>
        <end position="567"/>
    </location>
</feature>
<name>A0ABR3WK69_9PEZI</name>
<dbReference type="EMBL" id="JAZHXJ010000351">
    <property type="protein sequence ID" value="KAL1864047.1"/>
    <property type="molecule type" value="Genomic_DNA"/>
</dbReference>
<keyword evidence="12" id="KW-1185">Reference proteome</keyword>
<evidence type="ECO:0000313" key="12">
    <source>
        <dbReference type="Proteomes" id="UP001586593"/>
    </source>
</evidence>
<comment type="similarity">
    <text evidence="6">Belongs to the XRCC4-XLF family. XLF subfamily.</text>
</comment>
<dbReference type="Pfam" id="PF09302">
    <property type="entry name" value="XLF"/>
    <property type="match status" value="1"/>
</dbReference>
<comment type="subcellular location">
    <subcellularLocation>
        <location evidence="1">Nucleus</location>
    </subcellularLocation>
</comment>
<evidence type="ECO:0000259" key="10">
    <source>
        <dbReference type="Pfam" id="PF21928"/>
    </source>
</evidence>
<evidence type="ECO:0000256" key="7">
    <source>
        <dbReference type="ARBA" id="ARBA00044529"/>
    </source>
</evidence>
<evidence type="ECO:0000256" key="5">
    <source>
        <dbReference type="ARBA" id="ARBA00023242"/>
    </source>
</evidence>
<evidence type="ECO:0000256" key="8">
    <source>
        <dbReference type="SAM" id="MobiDB-lite"/>
    </source>
</evidence>
<dbReference type="InterPro" id="IPR052287">
    <property type="entry name" value="NHEJ_factor"/>
</dbReference>
<evidence type="ECO:0000256" key="1">
    <source>
        <dbReference type="ARBA" id="ARBA00004123"/>
    </source>
</evidence>
<dbReference type="Pfam" id="PF21928">
    <property type="entry name" value="XLF_CC"/>
    <property type="match status" value="1"/>
</dbReference>
<evidence type="ECO:0000256" key="6">
    <source>
        <dbReference type="ARBA" id="ARBA00025747"/>
    </source>
</evidence>
<dbReference type="InterPro" id="IPR053829">
    <property type="entry name" value="XLF-like_CC"/>
</dbReference>
<dbReference type="Gene3D" id="2.170.210.10">
    <property type="entry name" value="DNA double-strand break repair and VJ recombination XRCC4, N-terminal"/>
    <property type="match status" value="1"/>
</dbReference>
<feature type="domain" description="XLF-like N-terminal" evidence="9">
    <location>
        <begin position="8"/>
        <end position="134"/>
    </location>
</feature>